<organism evidence="2 3">
    <name type="scientific">Mycena alexandri</name>
    <dbReference type="NCBI Taxonomy" id="1745969"/>
    <lineage>
        <taxon>Eukaryota</taxon>
        <taxon>Fungi</taxon>
        <taxon>Dikarya</taxon>
        <taxon>Basidiomycota</taxon>
        <taxon>Agaricomycotina</taxon>
        <taxon>Agaricomycetes</taxon>
        <taxon>Agaricomycetidae</taxon>
        <taxon>Agaricales</taxon>
        <taxon>Marasmiineae</taxon>
        <taxon>Mycenaceae</taxon>
        <taxon>Mycena</taxon>
    </lineage>
</organism>
<feature type="signal peptide" evidence="1">
    <location>
        <begin position="1"/>
        <end position="19"/>
    </location>
</feature>
<dbReference type="Proteomes" id="UP001218188">
    <property type="component" value="Unassembled WGS sequence"/>
</dbReference>
<proteinExistence type="predicted"/>
<accession>A0AAD6WU99</accession>
<comment type="caution">
    <text evidence="2">The sequence shown here is derived from an EMBL/GenBank/DDBJ whole genome shotgun (WGS) entry which is preliminary data.</text>
</comment>
<evidence type="ECO:0000256" key="1">
    <source>
        <dbReference type="SAM" id="SignalP"/>
    </source>
</evidence>
<evidence type="ECO:0000313" key="2">
    <source>
        <dbReference type="EMBL" id="KAJ7021204.1"/>
    </source>
</evidence>
<evidence type="ECO:0000313" key="3">
    <source>
        <dbReference type="Proteomes" id="UP001218188"/>
    </source>
</evidence>
<reference evidence="2" key="1">
    <citation type="submission" date="2023-03" db="EMBL/GenBank/DDBJ databases">
        <title>Massive genome expansion in bonnet fungi (Mycena s.s.) driven by repeated elements and novel gene families across ecological guilds.</title>
        <authorList>
            <consortium name="Lawrence Berkeley National Laboratory"/>
            <person name="Harder C.B."/>
            <person name="Miyauchi S."/>
            <person name="Viragh M."/>
            <person name="Kuo A."/>
            <person name="Thoen E."/>
            <person name="Andreopoulos B."/>
            <person name="Lu D."/>
            <person name="Skrede I."/>
            <person name="Drula E."/>
            <person name="Henrissat B."/>
            <person name="Morin E."/>
            <person name="Kohler A."/>
            <person name="Barry K."/>
            <person name="LaButti K."/>
            <person name="Morin E."/>
            <person name="Salamov A."/>
            <person name="Lipzen A."/>
            <person name="Mereny Z."/>
            <person name="Hegedus B."/>
            <person name="Baldrian P."/>
            <person name="Stursova M."/>
            <person name="Weitz H."/>
            <person name="Taylor A."/>
            <person name="Grigoriev I.V."/>
            <person name="Nagy L.G."/>
            <person name="Martin F."/>
            <person name="Kauserud H."/>
        </authorList>
    </citation>
    <scope>NUCLEOTIDE SEQUENCE</scope>
    <source>
        <strain evidence="2">CBHHK200</strain>
    </source>
</reference>
<name>A0AAD6WU99_9AGAR</name>
<gene>
    <name evidence="2" type="ORF">C8F04DRAFT_1195742</name>
</gene>
<keyword evidence="1" id="KW-0732">Signal</keyword>
<feature type="chain" id="PRO_5041938275" evidence="1">
    <location>
        <begin position="20"/>
        <end position="211"/>
    </location>
</feature>
<dbReference type="AlphaFoldDB" id="A0AAD6WU99"/>
<sequence length="211" mass="21704">MQFTSTLVALLSLSSLALSGSVVRPAPVGLVSTLPVGCKASDRVLIETRNVTAGGHTIQISTKACSAEAVASRPLAKRQVENACEFGGSDLRCGTGGTAPLAADCTALESALPAALAAEGNPTLFEVAPQTAEEFSLGTCLWAWANNNPAGGATLEFCFSDLVQFGKDLDKDCIAAGATVGLVQPNSATLPASELAWFQEFACHLSWKISS</sequence>
<dbReference type="EMBL" id="JARJCM010000239">
    <property type="protein sequence ID" value="KAJ7021204.1"/>
    <property type="molecule type" value="Genomic_DNA"/>
</dbReference>
<protein>
    <submittedName>
        <fullName evidence="2">Uncharacterized protein</fullName>
    </submittedName>
</protein>
<keyword evidence="3" id="KW-1185">Reference proteome</keyword>